<dbReference type="EMBL" id="GBXM01063143">
    <property type="protein sequence ID" value="JAH45434.1"/>
    <property type="molecule type" value="Transcribed_RNA"/>
</dbReference>
<accession>A0A0E9SVP7</accession>
<feature type="compositionally biased region" description="Polar residues" evidence="1">
    <location>
        <begin position="8"/>
        <end position="22"/>
    </location>
</feature>
<organism evidence="2">
    <name type="scientific">Anguilla anguilla</name>
    <name type="common">European freshwater eel</name>
    <name type="synonym">Muraena anguilla</name>
    <dbReference type="NCBI Taxonomy" id="7936"/>
    <lineage>
        <taxon>Eukaryota</taxon>
        <taxon>Metazoa</taxon>
        <taxon>Chordata</taxon>
        <taxon>Craniata</taxon>
        <taxon>Vertebrata</taxon>
        <taxon>Euteleostomi</taxon>
        <taxon>Actinopterygii</taxon>
        <taxon>Neopterygii</taxon>
        <taxon>Teleostei</taxon>
        <taxon>Anguilliformes</taxon>
        <taxon>Anguillidae</taxon>
        <taxon>Anguilla</taxon>
    </lineage>
</organism>
<proteinExistence type="predicted"/>
<evidence type="ECO:0000313" key="2">
    <source>
        <dbReference type="EMBL" id="JAH45434.1"/>
    </source>
</evidence>
<protein>
    <submittedName>
        <fullName evidence="2">Uncharacterized protein</fullName>
    </submittedName>
</protein>
<reference evidence="2" key="2">
    <citation type="journal article" date="2015" name="Fish Shellfish Immunol.">
        <title>Early steps in the European eel (Anguilla anguilla)-Vibrio vulnificus interaction in the gills: Role of the RtxA13 toxin.</title>
        <authorList>
            <person name="Callol A."/>
            <person name="Pajuelo D."/>
            <person name="Ebbesson L."/>
            <person name="Teles M."/>
            <person name="MacKenzie S."/>
            <person name="Amaro C."/>
        </authorList>
    </citation>
    <scope>NUCLEOTIDE SEQUENCE</scope>
</reference>
<reference evidence="2" key="1">
    <citation type="submission" date="2014-11" db="EMBL/GenBank/DDBJ databases">
        <authorList>
            <person name="Amaro Gonzalez C."/>
        </authorList>
    </citation>
    <scope>NUCLEOTIDE SEQUENCE</scope>
</reference>
<dbReference type="AlphaFoldDB" id="A0A0E9SVP7"/>
<feature type="region of interest" description="Disordered" evidence="1">
    <location>
        <begin position="1"/>
        <end position="29"/>
    </location>
</feature>
<name>A0A0E9SVP7_ANGAN</name>
<sequence>MHMCSLHTPCSRNGKNTVSSDYSAHMLPL</sequence>
<evidence type="ECO:0000256" key="1">
    <source>
        <dbReference type="SAM" id="MobiDB-lite"/>
    </source>
</evidence>